<proteinExistence type="predicted"/>
<reference evidence="10 11" key="1">
    <citation type="submission" date="2013-05" db="EMBL/GenBank/DDBJ databases">
        <title>Drechslerella stenobrocha genome reveals carnivorous origination and mechanical trapping mechanism of predatory fungi.</title>
        <authorList>
            <person name="Liu X."/>
            <person name="Zhang W."/>
            <person name="Liu K."/>
        </authorList>
    </citation>
    <scope>NUCLEOTIDE SEQUENCE [LARGE SCALE GENOMIC DNA]</scope>
    <source>
        <strain evidence="10 11">248</strain>
    </source>
</reference>
<evidence type="ECO:0000256" key="1">
    <source>
        <dbReference type="ARBA" id="ARBA00004370"/>
    </source>
</evidence>
<sequence length="128" mass="13728">MSSESSQHPTTPDGFSLRSGAVLGGVIAGFVGLVFVASFLIYINRKVHRATVAQAKAVRADDPEDIALSVTTYLDEKESDALYSPTEKSPSLGHLAERNGDPSRSEKNGVEQNSARPPPFPVYQQIAL</sequence>
<evidence type="ECO:0000256" key="2">
    <source>
        <dbReference type="ARBA" id="ARBA00022692"/>
    </source>
</evidence>
<evidence type="ECO:0000256" key="8">
    <source>
        <dbReference type="SAM" id="MobiDB-lite"/>
    </source>
</evidence>
<evidence type="ECO:0000256" key="5">
    <source>
        <dbReference type="ARBA" id="ARBA00023136"/>
    </source>
</evidence>
<evidence type="ECO:0000313" key="11">
    <source>
        <dbReference type="Proteomes" id="UP000024837"/>
    </source>
</evidence>
<dbReference type="AlphaFoldDB" id="W7I5B5"/>
<keyword evidence="6" id="KW-1015">Disulfide bond</keyword>
<keyword evidence="11" id="KW-1185">Reference proteome</keyword>
<evidence type="ECO:0000256" key="9">
    <source>
        <dbReference type="SAM" id="Phobius"/>
    </source>
</evidence>
<evidence type="ECO:0000256" key="4">
    <source>
        <dbReference type="ARBA" id="ARBA00022989"/>
    </source>
</evidence>
<keyword evidence="3" id="KW-0732">Signal</keyword>
<dbReference type="PRINTS" id="PR00213">
    <property type="entry name" value="MYELINP0"/>
</dbReference>
<feature type="transmembrane region" description="Helical" evidence="9">
    <location>
        <begin position="20"/>
        <end position="43"/>
    </location>
</feature>
<comment type="subcellular location">
    <subcellularLocation>
        <location evidence="1">Membrane</location>
    </subcellularLocation>
</comment>
<evidence type="ECO:0000256" key="7">
    <source>
        <dbReference type="ARBA" id="ARBA00023319"/>
    </source>
</evidence>
<dbReference type="GO" id="GO:0016020">
    <property type="term" value="C:membrane"/>
    <property type="evidence" value="ECO:0007669"/>
    <property type="project" value="UniProtKB-SubCell"/>
</dbReference>
<dbReference type="EMBL" id="KI966448">
    <property type="protein sequence ID" value="EWC43950.1"/>
    <property type="molecule type" value="Genomic_DNA"/>
</dbReference>
<name>W7I5B5_9PEZI</name>
<accession>W7I5B5</accession>
<dbReference type="InterPro" id="IPR000920">
    <property type="entry name" value="Myelin_P0-rel"/>
</dbReference>
<feature type="region of interest" description="Disordered" evidence="8">
    <location>
        <begin position="77"/>
        <end position="128"/>
    </location>
</feature>
<gene>
    <name evidence="10" type="ORF">DRE_01302</name>
</gene>
<keyword evidence="5 9" id="KW-0472">Membrane</keyword>
<keyword evidence="2 9" id="KW-0812">Transmembrane</keyword>
<dbReference type="HOGENOM" id="CLU_1959538_0_0_1"/>
<feature type="compositionally biased region" description="Basic and acidic residues" evidence="8">
    <location>
        <begin position="95"/>
        <end position="109"/>
    </location>
</feature>
<protein>
    <submittedName>
        <fullName evidence="10">Uncharacterized protein</fullName>
    </submittedName>
</protein>
<keyword evidence="4 9" id="KW-1133">Transmembrane helix</keyword>
<organism evidence="10 11">
    <name type="scientific">Drechslerella stenobrocha 248</name>
    <dbReference type="NCBI Taxonomy" id="1043628"/>
    <lineage>
        <taxon>Eukaryota</taxon>
        <taxon>Fungi</taxon>
        <taxon>Dikarya</taxon>
        <taxon>Ascomycota</taxon>
        <taxon>Pezizomycotina</taxon>
        <taxon>Orbiliomycetes</taxon>
        <taxon>Orbiliales</taxon>
        <taxon>Orbiliaceae</taxon>
        <taxon>Drechslerella</taxon>
    </lineage>
</organism>
<dbReference type="Proteomes" id="UP000024837">
    <property type="component" value="Unassembled WGS sequence"/>
</dbReference>
<evidence type="ECO:0000256" key="3">
    <source>
        <dbReference type="ARBA" id="ARBA00022729"/>
    </source>
</evidence>
<keyword evidence="7" id="KW-0393">Immunoglobulin domain</keyword>
<dbReference type="OrthoDB" id="5426699at2759"/>
<evidence type="ECO:0000313" key="10">
    <source>
        <dbReference type="EMBL" id="EWC43950.1"/>
    </source>
</evidence>
<evidence type="ECO:0000256" key="6">
    <source>
        <dbReference type="ARBA" id="ARBA00023157"/>
    </source>
</evidence>